<evidence type="ECO:0000256" key="6">
    <source>
        <dbReference type="ARBA" id="ARBA00023136"/>
    </source>
</evidence>
<keyword evidence="4" id="KW-0201">Cytochrome c-type biogenesis</keyword>
<dbReference type="PANTHER" id="PTHR31272:SF4">
    <property type="entry name" value="CYTOCHROME C-TYPE BIOGENESIS PROTEIN HI_1454-RELATED"/>
    <property type="match status" value="1"/>
</dbReference>
<comment type="similarity">
    <text evidence="2">Belongs to the DsbD family.</text>
</comment>
<dbReference type="GO" id="GO:0016020">
    <property type="term" value="C:membrane"/>
    <property type="evidence" value="ECO:0007669"/>
    <property type="project" value="UniProtKB-SubCell"/>
</dbReference>
<comment type="subcellular location">
    <subcellularLocation>
        <location evidence="1">Membrane</location>
        <topology evidence="1">Multi-pass membrane protein</topology>
    </subcellularLocation>
</comment>
<evidence type="ECO:0000313" key="10">
    <source>
        <dbReference type="Proteomes" id="UP000262379"/>
    </source>
</evidence>
<reference evidence="10" key="1">
    <citation type="submission" date="2018-08" db="EMBL/GenBank/DDBJ databases">
        <authorList>
            <person name="Im W.T."/>
        </authorList>
    </citation>
    <scope>NUCLEOTIDE SEQUENCE [LARGE SCALE GENOMIC DNA]</scope>
    <source>
        <strain evidence="10">LA-28</strain>
    </source>
</reference>
<dbReference type="RefSeq" id="WP_116625785.1">
    <property type="nucleotide sequence ID" value="NZ_QURN01000026.1"/>
</dbReference>
<dbReference type="InterPro" id="IPR051790">
    <property type="entry name" value="Cytochrome_c-biogenesis_DsbD"/>
</dbReference>
<dbReference type="PANTHER" id="PTHR31272">
    <property type="entry name" value="CYTOCHROME C-TYPE BIOGENESIS PROTEIN HI_1454-RELATED"/>
    <property type="match status" value="1"/>
</dbReference>
<feature type="transmembrane region" description="Helical" evidence="7">
    <location>
        <begin position="94"/>
        <end position="113"/>
    </location>
</feature>
<dbReference type="Pfam" id="PF02683">
    <property type="entry name" value="DsbD_TM"/>
    <property type="match status" value="1"/>
</dbReference>
<dbReference type="InterPro" id="IPR003834">
    <property type="entry name" value="Cyt_c_assmbl_TM_dom"/>
</dbReference>
<evidence type="ECO:0000256" key="4">
    <source>
        <dbReference type="ARBA" id="ARBA00022748"/>
    </source>
</evidence>
<dbReference type="EMBL" id="QURN01000026">
    <property type="protein sequence ID" value="RFC63816.1"/>
    <property type="molecule type" value="Genomic_DNA"/>
</dbReference>
<sequence>MAFEISNISIAAAVAAGTVSFLSPCVLPLVPGYVSFIAGNSGGTRAKATATSKAAVALLSLFFVLGFSTVFIALGAGATTLSRVLRSYSYEAGIIGGITVILFGLFTTGWIRLPWLLRDARYHGRITGGGPIGAYLLGLAFAFCWTPCIGPILGTILTVGAISATASDGVALLALYSLGLGIPFVLAAMFTQTLMGSLPRMRRAGRVLQPIAGGIMIAMGAAMVTGQMSRFAFWLLETFPAFGNIG</sequence>
<accession>A0A371X3K9</accession>
<evidence type="ECO:0000256" key="1">
    <source>
        <dbReference type="ARBA" id="ARBA00004141"/>
    </source>
</evidence>
<dbReference type="GO" id="GO:0017004">
    <property type="term" value="P:cytochrome complex assembly"/>
    <property type="evidence" value="ECO:0007669"/>
    <property type="project" value="UniProtKB-KW"/>
</dbReference>
<name>A0A371X3K9_9HYPH</name>
<evidence type="ECO:0000256" key="2">
    <source>
        <dbReference type="ARBA" id="ARBA00006143"/>
    </source>
</evidence>
<evidence type="ECO:0000256" key="3">
    <source>
        <dbReference type="ARBA" id="ARBA00022692"/>
    </source>
</evidence>
<keyword evidence="6 7" id="KW-0472">Membrane</keyword>
<feature type="transmembrane region" description="Helical" evidence="7">
    <location>
        <begin position="134"/>
        <end position="164"/>
    </location>
</feature>
<evidence type="ECO:0000256" key="7">
    <source>
        <dbReference type="SAM" id="Phobius"/>
    </source>
</evidence>
<keyword evidence="5 7" id="KW-1133">Transmembrane helix</keyword>
<evidence type="ECO:0000259" key="8">
    <source>
        <dbReference type="Pfam" id="PF02683"/>
    </source>
</evidence>
<feature type="domain" description="Cytochrome C biogenesis protein transmembrane" evidence="8">
    <location>
        <begin position="10"/>
        <end position="224"/>
    </location>
</feature>
<comment type="caution">
    <text evidence="9">The sequence shown here is derived from an EMBL/GenBank/DDBJ whole genome shotgun (WGS) entry which is preliminary data.</text>
</comment>
<keyword evidence="10" id="KW-1185">Reference proteome</keyword>
<proteinExistence type="inferred from homology"/>
<feature type="transmembrane region" description="Helical" evidence="7">
    <location>
        <begin position="170"/>
        <end position="190"/>
    </location>
</feature>
<feature type="transmembrane region" description="Helical" evidence="7">
    <location>
        <begin position="55"/>
        <end position="74"/>
    </location>
</feature>
<evidence type="ECO:0000256" key="5">
    <source>
        <dbReference type="ARBA" id="ARBA00022989"/>
    </source>
</evidence>
<feature type="transmembrane region" description="Helical" evidence="7">
    <location>
        <begin position="12"/>
        <end position="34"/>
    </location>
</feature>
<protein>
    <submittedName>
        <fullName evidence="9">Cytochrome c biogenesis protein CcdA</fullName>
    </submittedName>
</protein>
<gene>
    <name evidence="9" type="ORF">DY251_20580</name>
</gene>
<dbReference type="Proteomes" id="UP000262379">
    <property type="component" value="Unassembled WGS sequence"/>
</dbReference>
<feature type="transmembrane region" description="Helical" evidence="7">
    <location>
        <begin position="211"/>
        <end position="236"/>
    </location>
</feature>
<organism evidence="9 10">
    <name type="scientific">Mesorhizobium denitrificans</name>
    <dbReference type="NCBI Taxonomy" id="2294114"/>
    <lineage>
        <taxon>Bacteria</taxon>
        <taxon>Pseudomonadati</taxon>
        <taxon>Pseudomonadota</taxon>
        <taxon>Alphaproteobacteria</taxon>
        <taxon>Hyphomicrobiales</taxon>
        <taxon>Phyllobacteriaceae</taxon>
        <taxon>Mesorhizobium</taxon>
    </lineage>
</organism>
<keyword evidence="3 7" id="KW-0812">Transmembrane</keyword>
<dbReference type="AlphaFoldDB" id="A0A371X3K9"/>
<evidence type="ECO:0000313" key="9">
    <source>
        <dbReference type="EMBL" id="RFC63816.1"/>
    </source>
</evidence>